<dbReference type="Pfam" id="PF14520">
    <property type="entry name" value="HHH_5"/>
    <property type="match status" value="1"/>
</dbReference>
<dbReference type="RefSeq" id="WP_358360298.1">
    <property type="nucleotide sequence ID" value="NZ_JBEZFP010000101.1"/>
</dbReference>
<keyword evidence="7" id="KW-0237">DNA synthesis</keyword>
<dbReference type="EMBL" id="JBEZFP010000101">
    <property type="protein sequence ID" value="MEU8137826.1"/>
    <property type="molecule type" value="Genomic_DNA"/>
</dbReference>
<evidence type="ECO:0000256" key="2">
    <source>
        <dbReference type="ARBA" id="ARBA00004496"/>
    </source>
</evidence>
<dbReference type="EC" id="4.2.99.18" evidence="4"/>
<evidence type="ECO:0000256" key="20">
    <source>
        <dbReference type="ARBA" id="ARBA00045548"/>
    </source>
</evidence>
<dbReference type="Pfam" id="PF14792">
    <property type="entry name" value="DNA_pol_B_palm"/>
    <property type="match status" value="1"/>
</dbReference>
<name>A0ABV3DQ68_9ACTN</name>
<dbReference type="PRINTS" id="PR00870">
    <property type="entry name" value="DNAPOLXBETA"/>
</dbReference>
<evidence type="ECO:0000256" key="12">
    <source>
        <dbReference type="ARBA" id="ARBA00022843"/>
    </source>
</evidence>
<evidence type="ECO:0000256" key="18">
    <source>
        <dbReference type="ARBA" id="ARBA00044632"/>
    </source>
</evidence>
<dbReference type="Gene3D" id="1.10.150.20">
    <property type="entry name" value="5' to 3' exonuclease, C-terminal subdomain"/>
    <property type="match status" value="1"/>
</dbReference>
<keyword evidence="25" id="KW-0269">Exonuclease</keyword>
<dbReference type="InterPro" id="IPR047967">
    <property type="entry name" value="PolX_PHP"/>
</dbReference>
<keyword evidence="11" id="KW-0227">DNA damage</keyword>
<evidence type="ECO:0000256" key="21">
    <source>
        <dbReference type="ARBA" id="ARBA00049244"/>
    </source>
</evidence>
<dbReference type="Gene3D" id="3.30.460.10">
    <property type="entry name" value="Beta Polymerase, domain 2"/>
    <property type="match status" value="1"/>
</dbReference>
<keyword evidence="15" id="KW-0234">DNA repair</keyword>
<keyword evidence="25" id="KW-0540">Nuclease</keyword>
<keyword evidence="12" id="KW-0832">Ubl conjugation</keyword>
<evidence type="ECO:0000256" key="4">
    <source>
        <dbReference type="ARBA" id="ARBA00012720"/>
    </source>
</evidence>
<dbReference type="CDD" id="cd00141">
    <property type="entry name" value="NT_POLXc"/>
    <property type="match status" value="1"/>
</dbReference>
<protein>
    <recommendedName>
        <fullName evidence="5">DNA polymerase beta</fullName>
        <ecNumber evidence="3">2.7.7.7</ecNumber>
        <ecNumber evidence="4">4.2.99.18</ecNumber>
    </recommendedName>
    <alternativeName>
        <fullName evidence="16">5'-deoxyribose-phosphate lyase</fullName>
    </alternativeName>
    <alternativeName>
        <fullName evidence="17">AP lyase</fullName>
    </alternativeName>
</protein>
<evidence type="ECO:0000256" key="17">
    <source>
        <dbReference type="ARBA" id="ARBA00035726"/>
    </source>
</evidence>
<dbReference type="Gene3D" id="3.20.20.140">
    <property type="entry name" value="Metal-dependent hydrolases"/>
    <property type="match status" value="1"/>
</dbReference>
<dbReference type="InterPro" id="IPR002008">
    <property type="entry name" value="DNA_pol_X_beta-like"/>
</dbReference>
<comment type="function">
    <text evidence="20">Repair polymerase that plays a key role in base-excision repair. During this process, the damaged base is excised by specific DNA glycosylases, the DNA backbone is nicked at the abasic site by an apurinic/apyrimidic (AP) endonuclease, and POLB removes 5'-deoxyribose-phosphate from the preincised AP site acting as a 5'-deoxyribose-phosphate lyase (5'-dRP lyase); through its DNA polymerase activity, it adds one nucleotide to the 3' end of the arising single-nucleotide gap. Conducts 'gap-filling' DNA synthesis in a stepwise distributive fashion rather than in a processive fashion as for other DNA polymerases. It is also able to cleave sugar-phosphate bonds 3' to an intact AP site, acting as an AP lyase.</text>
</comment>
<dbReference type="NCBIfam" id="NF006375">
    <property type="entry name" value="PRK08609.1"/>
    <property type="match status" value="1"/>
</dbReference>
<dbReference type="InterPro" id="IPR010996">
    <property type="entry name" value="HHH_MUS81"/>
</dbReference>
<dbReference type="SUPFAM" id="SSF158702">
    <property type="entry name" value="Sec63 N-terminal domain-like"/>
    <property type="match status" value="1"/>
</dbReference>
<dbReference type="SMART" id="SM00481">
    <property type="entry name" value="POLIIIAc"/>
    <property type="match status" value="1"/>
</dbReference>
<dbReference type="InterPro" id="IPR004013">
    <property type="entry name" value="PHP_dom"/>
</dbReference>
<dbReference type="PANTHER" id="PTHR36928:SF1">
    <property type="entry name" value="PHOSPHATASE YCDX-RELATED"/>
    <property type="match status" value="1"/>
</dbReference>
<dbReference type="SMART" id="SM00278">
    <property type="entry name" value="HhH1"/>
    <property type="match status" value="3"/>
</dbReference>
<keyword evidence="6" id="KW-0488">Methylation</keyword>
<evidence type="ECO:0000259" key="23">
    <source>
        <dbReference type="SMART" id="SM00481"/>
    </source>
</evidence>
<comment type="cofactor">
    <cofactor evidence="1">
        <name>Mg(2+)</name>
        <dbReference type="ChEBI" id="CHEBI:18420"/>
    </cofactor>
</comment>
<dbReference type="InterPro" id="IPR002054">
    <property type="entry name" value="DNA-dir_DNA_pol_X"/>
</dbReference>
<feature type="domain" description="DNA-directed DNA polymerase X" evidence="24">
    <location>
        <begin position="3"/>
        <end position="316"/>
    </location>
</feature>
<evidence type="ECO:0000256" key="15">
    <source>
        <dbReference type="ARBA" id="ARBA00023204"/>
    </source>
</evidence>
<dbReference type="SMART" id="SM00483">
    <property type="entry name" value="POLXc"/>
    <property type="match status" value="1"/>
</dbReference>
<dbReference type="PIRSF" id="PIRSF005047">
    <property type="entry name" value="UCP005047_YshC"/>
    <property type="match status" value="1"/>
</dbReference>
<evidence type="ECO:0000256" key="10">
    <source>
        <dbReference type="ARBA" id="ARBA00022705"/>
    </source>
</evidence>
<organism evidence="25 26">
    <name type="scientific">Streptodolium elevatio</name>
    <dbReference type="NCBI Taxonomy" id="3157996"/>
    <lineage>
        <taxon>Bacteria</taxon>
        <taxon>Bacillati</taxon>
        <taxon>Actinomycetota</taxon>
        <taxon>Actinomycetes</taxon>
        <taxon>Kitasatosporales</taxon>
        <taxon>Streptomycetaceae</taxon>
        <taxon>Streptodolium</taxon>
    </lineage>
</organism>
<dbReference type="InterPro" id="IPR003141">
    <property type="entry name" value="Pol/His_phosphatase_N"/>
</dbReference>
<dbReference type="GO" id="GO:0004527">
    <property type="term" value="F:exonuclease activity"/>
    <property type="evidence" value="ECO:0007669"/>
    <property type="project" value="UniProtKB-KW"/>
</dbReference>
<evidence type="ECO:0000256" key="1">
    <source>
        <dbReference type="ARBA" id="ARBA00001946"/>
    </source>
</evidence>
<comment type="catalytic activity">
    <reaction evidence="21">
        <text>DNA(n) + a 2'-deoxyribonucleoside 5'-triphosphate = DNA(n+1) + diphosphate</text>
        <dbReference type="Rhea" id="RHEA:22508"/>
        <dbReference type="Rhea" id="RHEA-COMP:17339"/>
        <dbReference type="Rhea" id="RHEA-COMP:17340"/>
        <dbReference type="ChEBI" id="CHEBI:33019"/>
        <dbReference type="ChEBI" id="CHEBI:61560"/>
        <dbReference type="ChEBI" id="CHEBI:173112"/>
        <dbReference type="EC" id="2.7.7.7"/>
    </reaction>
</comment>
<evidence type="ECO:0000313" key="25">
    <source>
        <dbReference type="EMBL" id="MEU8137826.1"/>
    </source>
</evidence>
<proteinExistence type="predicted"/>
<evidence type="ECO:0000313" key="26">
    <source>
        <dbReference type="Proteomes" id="UP001551482"/>
    </source>
</evidence>
<dbReference type="Pfam" id="PF14716">
    <property type="entry name" value="HHH_8"/>
    <property type="match status" value="1"/>
</dbReference>
<evidence type="ECO:0000256" key="16">
    <source>
        <dbReference type="ARBA" id="ARBA00035717"/>
    </source>
</evidence>
<comment type="catalytic activity">
    <reaction evidence="19">
        <text>a 5'-end 2'-deoxyribose-2'-deoxyribonucleotide-DNA = (2E,4S)-4-hydroxypenten-2-al-5-phosphate + a 5'-end 5'-phospho-2'-deoxyribonucleoside-DNA + H(+)</text>
        <dbReference type="Rhea" id="RHEA:76255"/>
        <dbReference type="Rhea" id="RHEA-COMP:13180"/>
        <dbReference type="Rhea" id="RHEA-COMP:18657"/>
        <dbReference type="ChEBI" id="CHEBI:15378"/>
        <dbReference type="ChEBI" id="CHEBI:136412"/>
        <dbReference type="ChEBI" id="CHEBI:195194"/>
        <dbReference type="ChEBI" id="CHEBI:195195"/>
    </reaction>
</comment>
<reference evidence="25 26" key="1">
    <citation type="submission" date="2024-06" db="EMBL/GenBank/DDBJ databases">
        <title>The Natural Products Discovery Center: Release of the First 8490 Sequenced Strains for Exploring Actinobacteria Biosynthetic Diversity.</title>
        <authorList>
            <person name="Kalkreuter E."/>
            <person name="Kautsar S.A."/>
            <person name="Yang D."/>
            <person name="Bader C.D."/>
            <person name="Teijaro C.N."/>
            <person name="Fluegel L."/>
            <person name="Davis C.M."/>
            <person name="Simpson J.R."/>
            <person name="Lauterbach L."/>
            <person name="Steele A.D."/>
            <person name="Gui C."/>
            <person name="Meng S."/>
            <person name="Li G."/>
            <person name="Viehrig K."/>
            <person name="Ye F."/>
            <person name="Su P."/>
            <person name="Kiefer A.F."/>
            <person name="Nichols A."/>
            <person name="Cepeda A.J."/>
            <person name="Yan W."/>
            <person name="Fan B."/>
            <person name="Jiang Y."/>
            <person name="Adhikari A."/>
            <person name="Zheng C.-J."/>
            <person name="Schuster L."/>
            <person name="Cowan T.M."/>
            <person name="Smanski M.J."/>
            <person name="Chevrette M.G."/>
            <person name="De Carvalho L.P.S."/>
            <person name="Shen B."/>
        </authorList>
    </citation>
    <scope>NUCLEOTIDE SEQUENCE [LARGE SCALE GENOMIC DNA]</scope>
    <source>
        <strain evidence="25 26">NPDC048946</strain>
    </source>
</reference>
<dbReference type="Gene3D" id="1.10.150.110">
    <property type="entry name" value="DNA polymerase beta, N-terminal domain-like"/>
    <property type="match status" value="1"/>
</dbReference>
<feature type="domain" description="Helix-hairpin-helix DNA-binding motif class 1" evidence="22">
    <location>
        <begin position="52"/>
        <end position="71"/>
    </location>
</feature>
<keyword evidence="13" id="KW-0239">DNA-directed DNA polymerase</keyword>
<evidence type="ECO:0000259" key="24">
    <source>
        <dbReference type="SMART" id="SM00483"/>
    </source>
</evidence>
<dbReference type="InterPro" id="IPR003583">
    <property type="entry name" value="Hlx-hairpin-Hlx_DNA-bd_motif"/>
</dbReference>
<dbReference type="Pfam" id="PF02811">
    <property type="entry name" value="PHP"/>
    <property type="match status" value="1"/>
</dbReference>
<feature type="domain" description="Polymerase/histidinol phosphatase N-terminal" evidence="23">
    <location>
        <begin position="340"/>
        <end position="418"/>
    </location>
</feature>
<evidence type="ECO:0000256" key="9">
    <source>
        <dbReference type="ARBA" id="ARBA00022695"/>
    </source>
</evidence>
<feature type="domain" description="Helix-hairpin-helix DNA-binding motif class 1" evidence="22">
    <location>
        <begin position="92"/>
        <end position="111"/>
    </location>
</feature>
<dbReference type="InterPro" id="IPR037160">
    <property type="entry name" value="DNA_Pol_thumb_sf"/>
</dbReference>
<dbReference type="InterPro" id="IPR043519">
    <property type="entry name" value="NT_sf"/>
</dbReference>
<accession>A0ABV3DQ68</accession>
<dbReference type="InterPro" id="IPR027421">
    <property type="entry name" value="DNA_pol_lamdba_lyase_dom_sf"/>
</dbReference>
<dbReference type="InterPro" id="IPR028207">
    <property type="entry name" value="DNA_pol_B_palm_palm"/>
</dbReference>
<dbReference type="EC" id="2.7.7.7" evidence="3"/>
<comment type="catalytic activity">
    <reaction evidence="18">
        <text>2'-deoxyribonucleotide-(2'-deoxyribose 5'-phosphate)-2'-deoxyribonucleotide-DNA = a 3'-end 2'-deoxyribonucleotide-(2,3-dehydro-2,3-deoxyribose 5'-phosphate)-DNA + a 5'-end 5'-phospho-2'-deoxyribonucleoside-DNA + H(+)</text>
        <dbReference type="Rhea" id="RHEA:66592"/>
        <dbReference type="Rhea" id="RHEA-COMP:13180"/>
        <dbReference type="Rhea" id="RHEA-COMP:16897"/>
        <dbReference type="Rhea" id="RHEA-COMP:17067"/>
        <dbReference type="ChEBI" id="CHEBI:15378"/>
        <dbReference type="ChEBI" id="CHEBI:136412"/>
        <dbReference type="ChEBI" id="CHEBI:157695"/>
        <dbReference type="ChEBI" id="CHEBI:167181"/>
        <dbReference type="EC" id="4.2.99.18"/>
    </reaction>
</comment>
<dbReference type="InterPro" id="IPR050243">
    <property type="entry name" value="PHP_phosphatase"/>
</dbReference>
<evidence type="ECO:0000256" key="6">
    <source>
        <dbReference type="ARBA" id="ARBA00022481"/>
    </source>
</evidence>
<gene>
    <name evidence="25" type="primary">polX</name>
    <name evidence="25" type="ORF">AB0C36_30485</name>
</gene>
<evidence type="ECO:0000256" key="19">
    <source>
        <dbReference type="ARBA" id="ARBA00044678"/>
    </source>
</evidence>
<dbReference type="InterPro" id="IPR016195">
    <property type="entry name" value="Pol/histidinol_Pase-like"/>
</dbReference>
<keyword evidence="14" id="KW-0915">Sodium</keyword>
<evidence type="ECO:0000256" key="3">
    <source>
        <dbReference type="ARBA" id="ARBA00012417"/>
    </source>
</evidence>
<keyword evidence="8" id="KW-0808">Transferase</keyword>
<evidence type="ECO:0000259" key="22">
    <source>
        <dbReference type="SMART" id="SM00278"/>
    </source>
</evidence>
<evidence type="ECO:0000256" key="11">
    <source>
        <dbReference type="ARBA" id="ARBA00022763"/>
    </source>
</evidence>
<sequence>MARANETVAALLQEYADLLSITQGDAFKARAYEKAARAIAGHSSDVAGLDAKGLRDIPNVGKSIADKVAEYLEGGSIAVVEEARTAIPPGVRELVAIPGLGPRKAMQLYEDLGISSVDGLLDAVTRHRLRDLKGFGAKTEDNIRHGIELMQKAGGRILVSSAMDVAEQIVAELSAIDGCVRCTYAGSLRRMRETIGDIDILVAAEDSAPFMAAIGELPQTAEIIAGGAKKTSVRTTKGLQVDLRVLPPSAWGAGLQYFTGSKEHNVRIREIAVRRKLKLSEYGLFHAKSGEMIVSETEREIYERLDLPWIPPPLRENRGEIEAGQRGELPDLVTDADIRGDLHTHTDLTDGVSTLEEMVAAAAARGYAYYAVTDHAPNLYMQRMTTEKMLAQRDRVRALDGTHGRMRLLHGTELNIAPDGSLDWPDDVLAGFDVCVASIHSHFTQSRDELTRRLIRACESPYVSVIGHPTTRRIGKRPGIDADFDAVFEACARTGTALEIDSHPERLDLRDEDILRARKYGVKFSIDSDAHSTTHLPYIRFGVGTAQRAWLTKDDVINTWPLGRLRKFLAAKRPRA</sequence>
<dbReference type="PANTHER" id="PTHR36928">
    <property type="entry name" value="PHOSPHATASE YCDX-RELATED"/>
    <property type="match status" value="1"/>
</dbReference>
<dbReference type="InterPro" id="IPR022311">
    <property type="entry name" value="PolX-like"/>
</dbReference>
<dbReference type="SUPFAM" id="SSF47802">
    <property type="entry name" value="DNA polymerase beta, N-terminal domain-like"/>
    <property type="match status" value="1"/>
</dbReference>
<dbReference type="SUPFAM" id="SSF89550">
    <property type="entry name" value="PHP domain-like"/>
    <property type="match status" value="1"/>
</dbReference>
<evidence type="ECO:0000256" key="13">
    <source>
        <dbReference type="ARBA" id="ARBA00022932"/>
    </source>
</evidence>
<evidence type="ECO:0000256" key="14">
    <source>
        <dbReference type="ARBA" id="ARBA00023053"/>
    </source>
</evidence>
<feature type="domain" description="Helix-hairpin-helix DNA-binding motif class 1" evidence="22">
    <location>
        <begin position="127"/>
        <end position="146"/>
    </location>
</feature>
<keyword evidence="26" id="KW-1185">Reference proteome</keyword>
<comment type="subcellular location">
    <subcellularLocation>
        <location evidence="2">Cytoplasm</location>
    </subcellularLocation>
</comment>
<keyword evidence="9" id="KW-0548">Nucleotidyltransferase</keyword>
<dbReference type="SUPFAM" id="SSF81301">
    <property type="entry name" value="Nucleotidyltransferase"/>
    <property type="match status" value="1"/>
</dbReference>
<keyword evidence="10" id="KW-0235">DNA replication</keyword>
<evidence type="ECO:0000256" key="7">
    <source>
        <dbReference type="ARBA" id="ARBA00022634"/>
    </source>
</evidence>
<comment type="caution">
    <text evidence="25">The sequence shown here is derived from an EMBL/GenBank/DDBJ whole genome shotgun (WGS) entry which is preliminary data.</text>
</comment>
<dbReference type="CDD" id="cd07436">
    <property type="entry name" value="PHP_PolX"/>
    <property type="match status" value="1"/>
</dbReference>
<dbReference type="Pfam" id="PF14791">
    <property type="entry name" value="DNA_pol_B_thumb"/>
    <property type="match status" value="1"/>
</dbReference>
<dbReference type="InterPro" id="IPR029398">
    <property type="entry name" value="PolB_thumb"/>
</dbReference>
<dbReference type="Gene3D" id="3.30.210.10">
    <property type="entry name" value="DNA polymerase, thumb domain"/>
    <property type="match status" value="1"/>
</dbReference>
<evidence type="ECO:0000256" key="5">
    <source>
        <dbReference type="ARBA" id="ARBA00020020"/>
    </source>
</evidence>
<keyword evidence="25" id="KW-0378">Hydrolase</keyword>
<dbReference type="Proteomes" id="UP001551482">
    <property type="component" value="Unassembled WGS sequence"/>
</dbReference>
<evidence type="ECO:0000256" key="8">
    <source>
        <dbReference type="ARBA" id="ARBA00022679"/>
    </source>
</evidence>